<reference evidence="1 2" key="1">
    <citation type="submission" date="2017-10" db="EMBL/GenBank/DDBJ databases">
        <title>Comparative genomics in systemic dimorphic fungi from Ajellomycetaceae.</title>
        <authorList>
            <person name="Munoz J.F."/>
            <person name="Mcewen J.G."/>
            <person name="Clay O.K."/>
            <person name="Cuomo C.A."/>
        </authorList>
    </citation>
    <scope>NUCLEOTIDE SEQUENCE [LARGE SCALE GENOMIC DNA]</scope>
    <source>
        <strain evidence="1 2">UAMH7299</strain>
    </source>
</reference>
<dbReference type="EMBL" id="PDNA01000030">
    <property type="protein sequence ID" value="PGH23019.1"/>
    <property type="molecule type" value="Genomic_DNA"/>
</dbReference>
<dbReference type="AlphaFoldDB" id="A0A2B7YPQ1"/>
<evidence type="ECO:0000313" key="2">
    <source>
        <dbReference type="Proteomes" id="UP000224634"/>
    </source>
</evidence>
<keyword evidence="2" id="KW-1185">Reference proteome</keyword>
<gene>
    <name evidence="1" type="ORF">AJ80_02934</name>
</gene>
<organism evidence="1 2">
    <name type="scientific">Polytolypa hystricis (strain UAMH7299)</name>
    <dbReference type="NCBI Taxonomy" id="1447883"/>
    <lineage>
        <taxon>Eukaryota</taxon>
        <taxon>Fungi</taxon>
        <taxon>Dikarya</taxon>
        <taxon>Ascomycota</taxon>
        <taxon>Pezizomycotina</taxon>
        <taxon>Eurotiomycetes</taxon>
        <taxon>Eurotiomycetidae</taxon>
        <taxon>Onygenales</taxon>
        <taxon>Onygenales incertae sedis</taxon>
        <taxon>Polytolypa</taxon>
    </lineage>
</organism>
<dbReference type="OrthoDB" id="4180362at2759"/>
<evidence type="ECO:0000313" key="1">
    <source>
        <dbReference type="EMBL" id="PGH23019.1"/>
    </source>
</evidence>
<dbReference type="Proteomes" id="UP000224634">
    <property type="component" value="Unassembled WGS sequence"/>
</dbReference>
<protein>
    <submittedName>
        <fullName evidence="1">Uncharacterized protein</fullName>
    </submittedName>
</protein>
<name>A0A2B7YPQ1_POLH7</name>
<comment type="caution">
    <text evidence="1">The sequence shown here is derived from an EMBL/GenBank/DDBJ whole genome shotgun (WGS) entry which is preliminary data.</text>
</comment>
<proteinExistence type="predicted"/>
<sequence>MAIHVLAKEMGVERRISMRGRTITETPDREKSADYSWAPAYEPGSMRRVWPTVTLEVGYSEMRPKLEQDIAWWINRSGGQVRHGFIIDINRGSHNIYISSWELARPYDTRSGRVSTRANGSLPPPRRLQRVKLVPGRNGQPPVVEGGDLRLPFRNLALRDPGPNEGDFIFTRDILWDIAEPVWAAMDAAEEGDAPTPTPLPCRPSRTVVVKGQNCIWLRGVQASEKKSSFMLGVRHFRGGKRLAQSNNILEFLFRKKMYNKSLQKCEIPALCQLAWIWLVLIVIMRMSLLKLPQAHPVALDTFCVSQLLSGRKISPQNIIIPALEKVRSDPLAGEVELSLAIHARLQRDAAL</sequence>
<accession>A0A2B7YPQ1</accession>